<dbReference type="GO" id="GO:0032259">
    <property type="term" value="P:methylation"/>
    <property type="evidence" value="ECO:0007669"/>
    <property type="project" value="UniProtKB-KW"/>
</dbReference>
<comment type="caution">
    <text evidence="2">The sequence shown here is derived from an EMBL/GenBank/DDBJ whole genome shotgun (WGS) entry which is preliminary data.</text>
</comment>
<accession>A0ABW7W493</accession>
<keyword evidence="2" id="KW-0808">Transferase</keyword>
<dbReference type="Gene3D" id="3.40.50.150">
    <property type="entry name" value="Vaccinia Virus protein VP39"/>
    <property type="match status" value="1"/>
</dbReference>
<dbReference type="PANTHER" id="PTHR43591">
    <property type="entry name" value="METHYLTRANSFERASE"/>
    <property type="match status" value="1"/>
</dbReference>
<dbReference type="EMBL" id="JBIRYL010000015">
    <property type="protein sequence ID" value="MFI2233603.1"/>
    <property type="molecule type" value="Genomic_DNA"/>
</dbReference>
<keyword evidence="2" id="KW-0489">Methyltransferase</keyword>
<evidence type="ECO:0000313" key="2">
    <source>
        <dbReference type="EMBL" id="MFI2233603.1"/>
    </source>
</evidence>
<reference evidence="2 3" key="1">
    <citation type="submission" date="2024-10" db="EMBL/GenBank/DDBJ databases">
        <title>The Natural Products Discovery Center: Release of the First 8490 Sequenced Strains for Exploring Actinobacteria Biosynthetic Diversity.</title>
        <authorList>
            <person name="Kalkreuter E."/>
            <person name="Kautsar S.A."/>
            <person name="Yang D."/>
            <person name="Bader C.D."/>
            <person name="Teijaro C.N."/>
            <person name="Fluegel L."/>
            <person name="Davis C.M."/>
            <person name="Simpson J.R."/>
            <person name="Lauterbach L."/>
            <person name="Steele A.D."/>
            <person name="Gui C."/>
            <person name="Meng S."/>
            <person name="Li G."/>
            <person name="Viehrig K."/>
            <person name="Ye F."/>
            <person name="Su P."/>
            <person name="Kiefer A.F."/>
            <person name="Nichols A."/>
            <person name="Cepeda A.J."/>
            <person name="Yan W."/>
            <person name="Fan B."/>
            <person name="Jiang Y."/>
            <person name="Adhikari A."/>
            <person name="Zheng C.-J."/>
            <person name="Schuster L."/>
            <person name="Cowan T.M."/>
            <person name="Smanski M.J."/>
            <person name="Chevrette M.G."/>
            <person name="De Carvalho L.P.S."/>
            <person name="Shen B."/>
        </authorList>
    </citation>
    <scope>NUCLEOTIDE SEQUENCE [LARGE SCALE GENOMIC DNA]</scope>
    <source>
        <strain evidence="2 3">NPDC019377</strain>
    </source>
</reference>
<keyword evidence="3" id="KW-1185">Reference proteome</keyword>
<dbReference type="SUPFAM" id="SSF53335">
    <property type="entry name" value="S-adenosyl-L-methionine-dependent methyltransferases"/>
    <property type="match status" value="1"/>
</dbReference>
<evidence type="ECO:0000313" key="3">
    <source>
        <dbReference type="Proteomes" id="UP001611494"/>
    </source>
</evidence>
<organism evidence="2 3">
    <name type="scientific">Nocardia testacea</name>
    <dbReference type="NCBI Taxonomy" id="248551"/>
    <lineage>
        <taxon>Bacteria</taxon>
        <taxon>Bacillati</taxon>
        <taxon>Actinomycetota</taxon>
        <taxon>Actinomycetes</taxon>
        <taxon>Mycobacteriales</taxon>
        <taxon>Nocardiaceae</taxon>
        <taxon>Nocardia</taxon>
    </lineage>
</organism>
<proteinExistence type="predicted"/>
<evidence type="ECO:0000259" key="1">
    <source>
        <dbReference type="Pfam" id="PF13649"/>
    </source>
</evidence>
<dbReference type="CDD" id="cd02440">
    <property type="entry name" value="AdoMet_MTases"/>
    <property type="match status" value="1"/>
</dbReference>
<name>A0ABW7W493_9NOCA</name>
<dbReference type="Pfam" id="PF13649">
    <property type="entry name" value="Methyltransf_25"/>
    <property type="match status" value="1"/>
</dbReference>
<dbReference type="InterPro" id="IPR029063">
    <property type="entry name" value="SAM-dependent_MTases_sf"/>
</dbReference>
<dbReference type="RefSeq" id="WP_397065908.1">
    <property type="nucleotide sequence ID" value="NZ_JBIRYL010000015.1"/>
</dbReference>
<dbReference type="GO" id="GO:0008168">
    <property type="term" value="F:methyltransferase activity"/>
    <property type="evidence" value="ECO:0007669"/>
    <property type="project" value="UniProtKB-KW"/>
</dbReference>
<feature type="domain" description="Methyltransferase" evidence="1">
    <location>
        <begin position="51"/>
        <end position="144"/>
    </location>
</feature>
<dbReference type="PANTHER" id="PTHR43591:SF57">
    <property type="entry name" value="METHYLTRANSFERASE DOMAIN-CONTAINING PROTEIN-RELATED"/>
    <property type="match status" value="1"/>
</dbReference>
<sequence length="274" mass="29504">MTVPENPLAAVDPWDLVAEDYAVSTISVMRPFAAAAVRLAGLAGRTPPARVVDVAAGPGTLSLLAAEHAERVDALDFSAPMIEQLKRAVTAADASNVVARVGDGQDLPFADAEFDAAFSMFGLMFFPDRPRGFAELFRVLRPGGVAVVSSWAPIAQSSWMQMSWRALGSADPDIRPPAPNPDSLENPEVFEREMRAAGFERVSVVPHTVELVFADADALLARLTRGIAPLELMRRSIGDRAMAERIEAMRSYLTENYLPGSPLTTTAYLGVGHR</sequence>
<gene>
    <name evidence="2" type="ORF">ACH49Z_27520</name>
</gene>
<dbReference type="EC" id="2.1.1.-" evidence="2"/>
<protein>
    <submittedName>
        <fullName evidence="2">Class I SAM-dependent methyltransferase</fullName>
        <ecNumber evidence="2">2.1.1.-</ecNumber>
    </submittedName>
</protein>
<dbReference type="Proteomes" id="UP001611494">
    <property type="component" value="Unassembled WGS sequence"/>
</dbReference>
<dbReference type="InterPro" id="IPR041698">
    <property type="entry name" value="Methyltransf_25"/>
</dbReference>